<feature type="compositionally biased region" description="Basic and acidic residues" evidence="1">
    <location>
        <begin position="127"/>
        <end position="137"/>
    </location>
</feature>
<reference evidence="3" key="1">
    <citation type="submission" date="2016-10" db="EMBL/GenBank/DDBJ databases">
        <authorList>
            <person name="Varghese N."/>
            <person name="Submissions S."/>
        </authorList>
    </citation>
    <scope>NUCLEOTIDE SEQUENCE [LARGE SCALE GENOMIC DNA]</scope>
    <source>
        <strain evidence="3">CGMCC 1.7738</strain>
    </source>
</reference>
<dbReference type="STRING" id="553466.SAMN04487950_2366"/>
<keyword evidence="3" id="KW-1185">Reference proteome</keyword>
<sequence>MSSRRDDDDFVDLLDDLELTLGDLRDELERRPEARRRFRPPTPSEILRFTDEYTIPTVVSILEANIRALELLQKLLRLANPEGSLREGSEETRRRVSGVRDEAVDGLDRALSELQRALTEADLPDDPESRDIIEDARGLTDEIERRIESSRSGSRSRRDSRDRRRTGGRRRSSREHGHSGRTEPVEISVEEESDGGRELDEVDEKNERNNSDGFGDDGDEFDDAEVDVESELQSIKDELDDVDDEGDKSGN</sequence>
<dbReference type="Pfam" id="PF24414">
    <property type="entry name" value="DUF7547"/>
    <property type="match status" value="1"/>
</dbReference>
<dbReference type="AlphaFoldDB" id="A0A1I4ETU3"/>
<dbReference type="InterPro" id="IPR055969">
    <property type="entry name" value="DUF7547"/>
</dbReference>
<organism evidence="2 3">
    <name type="scientific">Halogranum rubrum</name>
    <dbReference type="NCBI Taxonomy" id="553466"/>
    <lineage>
        <taxon>Archaea</taxon>
        <taxon>Methanobacteriati</taxon>
        <taxon>Methanobacteriota</taxon>
        <taxon>Stenosarchaea group</taxon>
        <taxon>Halobacteria</taxon>
        <taxon>Halobacteriales</taxon>
        <taxon>Haloferacaceae</taxon>
    </lineage>
</organism>
<feature type="region of interest" description="Disordered" evidence="1">
    <location>
        <begin position="83"/>
        <end position="102"/>
    </location>
</feature>
<gene>
    <name evidence="2" type="ORF">SAMN04487950_2366</name>
</gene>
<proteinExistence type="predicted"/>
<evidence type="ECO:0000313" key="2">
    <source>
        <dbReference type="EMBL" id="SFL08530.1"/>
    </source>
</evidence>
<protein>
    <submittedName>
        <fullName evidence="2">Uncharacterized protein</fullName>
    </submittedName>
</protein>
<feature type="compositionally biased region" description="Acidic residues" evidence="1">
    <location>
        <begin position="238"/>
        <end position="251"/>
    </location>
</feature>
<evidence type="ECO:0000256" key="1">
    <source>
        <dbReference type="SAM" id="MobiDB-lite"/>
    </source>
</evidence>
<feature type="region of interest" description="Disordered" evidence="1">
    <location>
        <begin position="143"/>
        <end position="251"/>
    </location>
</feature>
<feature type="region of interest" description="Disordered" evidence="1">
    <location>
        <begin position="118"/>
        <end position="137"/>
    </location>
</feature>
<name>A0A1I4ETU3_9EURY</name>
<feature type="compositionally biased region" description="Acidic residues" evidence="1">
    <location>
        <begin position="214"/>
        <end position="230"/>
    </location>
</feature>
<evidence type="ECO:0000313" key="3">
    <source>
        <dbReference type="Proteomes" id="UP000199607"/>
    </source>
</evidence>
<feature type="compositionally biased region" description="Basic and acidic residues" evidence="1">
    <location>
        <begin position="194"/>
        <end position="210"/>
    </location>
</feature>
<accession>A0A1I4ETU3</accession>
<feature type="compositionally biased region" description="Basic and acidic residues" evidence="1">
    <location>
        <begin position="174"/>
        <end position="184"/>
    </location>
</feature>
<feature type="compositionally biased region" description="Basic residues" evidence="1">
    <location>
        <begin position="163"/>
        <end position="173"/>
    </location>
</feature>
<dbReference type="RefSeq" id="WP_089869534.1">
    <property type="nucleotide sequence ID" value="NZ_FOTC01000002.1"/>
</dbReference>
<dbReference type="Proteomes" id="UP000199607">
    <property type="component" value="Unassembled WGS sequence"/>
</dbReference>
<dbReference type="EMBL" id="FOTC01000002">
    <property type="protein sequence ID" value="SFL08530.1"/>
    <property type="molecule type" value="Genomic_DNA"/>
</dbReference>
<feature type="compositionally biased region" description="Basic and acidic residues" evidence="1">
    <location>
        <begin position="84"/>
        <end position="102"/>
    </location>
</feature>